<sequence length="164" mass="18516">MHRRHPSLPRSILDYIDHQDSGNPHHHKLKNTHLSRKGTRKQEKIDRKKRRADHVATRPSKLVDGPDAKRRKTVHEQDHVERSQKTRTHGPSIKSTPRLTALGKLALQSTRTAPKPASHTPRSREEADEDARIAYLEGKLGYSKGGRRNTVDDADGLGARGFSP</sequence>
<organism evidence="2 3">
    <name type="scientific">Boletus edulis BED1</name>
    <dbReference type="NCBI Taxonomy" id="1328754"/>
    <lineage>
        <taxon>Eukaryota</taxon>
        <taxon>Fungi</taxon>
        <taxon>Dikarya</taxon>
        <taxon>Basidiomycota</taxon>
        <taxon>Agaricomycotina</taxon>
        <taxon>Agaricomycetes</taxon>
        <taxon>Agaricomycetidae</taxon>
        <taxon>Boletales</taxon>
        <taxon>Boletineae</taxon>
        <taxon>Boletaceae</taxon>
        <taxon>Boletoideae</taxon>
        <taxon>Boletus</taxon>
    </lineage>
</organism>
<comment type="caution">
    <text evidence="2">The sequence shown here is derived from an EMBL/GenBank/DDBJ whole genome shotgun (WGS) entry which is preliminary data.</text>
</comment>
<reference evidence="2" key="1">
    <citation type="submission" date="2019-10" db="EMBL/GenBank/DDBJ databases">
        <authorList>
            <consortium name="DOE Joint Genome Institute"/>
            <person name="Kuo A."/>
            <person name="Miyauchi S."/>
            <person name="Kiss E."/>
            <person name="Drula E."/>
            <person name="Kohler A."/>
            <person name="Sanchez-Garcia M."/>
            <person name="Andreopoulos B."/>
            <person name="Barry K.W."/>
            <person name="Bonito G."/>
            <person name="Buee M."/>
            <person name="Carver A."/>
            <person name="Chen C."/>
            <person name="Cichocki N."/>
            <person name="Clum A."/>
            <person name="Culley D."/>
            <person name="Crous P.W."/>
            <person name="Fauchery L."/>
            <person name="Girlanda M."/>
            <person name="Hayes R."/>
            <person name="Keri Z."/>
            <person name="LaButti K."/>
            <person name="Lipzen A."/>
            <person name="Lombard V."/>
            <person name="Magnuson J."/>
            <person name="Maillard F."/>
            <person name="Morin E."/>
            <person name="Murat C."/>
            <person name="Nolan M."/>
            <person name="Ohm R."/>
            <person name="Pangilinan J."/>
            <person name="Pereira M."/>
            <person name="Perotto S."/>
            <person name="Peter M."/>
            <person name="Riley R."/>
            <person name="Sitrit Y."/>
            <person name="Stielow B."/>
            <person name="Szollosi G."/>
            <person name="Zifcakova L."/>
            <person name="Stursova M."/>
            <person name="Spatafora J.W."/>
            <person name="Tedersoo L."/>
            <person name="Vaario L.-M."/>
            <person name="Yamada A."/>
            <person name="Yan M."/>
            <person name="Wang P."/>
            <person name="Xu J."/>
            <person name="Bruns T."/>
            <person name="Baldrian P."/>
            <person name="Vilgalys R."/>
            <person name="Henrissat B."/>
            <person name="Grigoriev I.V."/>
            <person name="Hibbett D."/>
            <person name="Nagy L.G."/>
            <person name="Martin F.M."/>
        </authorList>
    </citation>
    <scope>NUCLEOTIDE SEQUENCE</scope>
    <source>
        <strain evidence="2">BED1</strain>
    </source>
</reference>
<protein>
    <submittedName>
        <fullName evidence="2">Uncharacterized protein</fullName>
    </submittedName>
</protein>
<name>A0AAD4BV57_BOLED</name>
<evidence type="ECO:0000313" key="2">
    <source>
        <dbReference type="EMBL" id="KAF8440443.1"/>
    </source>
</evidence>
<gene>
    <name evidence="2" type="ORF">L210DRAFT_2155913</name>
</gene>
<feature type="compositionally biased region" description="Basic and acidic residues" evidence="1">
    <location>
        <begin position="64"/>
        <end position="84"/>
    </location>
</feature>
<feature type="region of interest" description="Disordered" evidence="1">
    <location>
        <begin position="1"/>
        <end position="164"/>
    </location>
</feature>
<dbReference type="AlphaFoldDB" id="A0AAD4BV57"/>
<accession>A0AAD4BV57</accession>
<evidence type="ECO:0000256" key="1">
    <source>
        <dbReference type="SAM" id="MobiDB-lite"/>
    </source>
</evidence>
<dbReference type="Proteomes" id="UP001194468">
    <property type="component" value="Unassembled WGS sequence"/>
</dbReference>
<dbReference type="EMBL" id="WHUW01000012">
    <property type="protein sequence ID" value="KAF8440443.1"/>
    <property type="molecule type" value="Genomic_DNA"/>
</dbReference>
<keyword evidence="3" id="KW-1185">Reference proteome</keyword>
<evidence type="ECO:0000313" key="3">
    <source>
        <dbReference type="Proteomes" id="UP001194468"/>
    </source>
</evidence>
<reference evidence="2" key="2">
    <citation type="journal article" date="2020" name="Nat. Commun.">
        <title>Large-scale genome sequencing of mycorrhizal fungi provides insights into the early evolution of symbiotic traits.</title>
        <authorList>
            <person name="Miyauchi S."/>
            <person name="Kiss E."/>
            <person name="Kuo A."/>
            <person name="Drula E."/>
            <person name="Kohler A."/>
            <person name="Sanchez-Garcia M."/>
            <person name="Morin E."/>
            <person name="Andreopoulos B."/>
            <person name="Barry K.W."/>
            <person name="Bonito G."/>
            <person name="Buee M."/>
            <person name="Carver A."/>
            <person name="Chen C."/>
            <person name="Cichocki N."/>
            <person name="Clum A."/>
            <person name="Culley D."/>
            <person name="Crous P.W."/>
            <person name="Fauchery L."/>
            <person name="Girlanda M."/>
            <person name="Hayes R.D."/>
            <person name="Keri Z."/>
            <person name="LaButti K."/>
            <person name="Lipzen A."/>
            <person name="Lombard V."/>
            <person name="Magnuson J."/>
            <person name="Maillard F."/>
            <person name="Murat C."/>
            <person name="Nolan M."/>
            <person name="Ohm R.A."/>
            <person name="Pangilinan J."/>
            <person name="Pereira M.F."/>
            <person name="Perotto S."/>
            <person name="Peter M."/>
            <person name="Pfister S."/>
            <person name="Riley R."/>
            <person name="Sitrit Y."/>
            <person name="Stielow J.B."/>
            <person name="Szollosi G."/>
            <person name="Zifcakova L."/>
            <person name="Stursova M."/>
            <person name="Spatafora J.W."/>
            <person name="Tedersoo L."/>
            <person name="Vaario L.M."/>
            <person name="Yamada A."/>
            <person name="Yan M."/>
            <person name="Wang P."/>
            <person name="Xu J."/>
            <person name="Bruns T."/>
            <person name="Baldrian P."/>
            <person name="Vilgalys R."/>
            <person name="Dunand C."/>
            <person name="Henrissat B."/>
            <person name="Grigoriev I.V."/>
            <person name="Hibbett D."/>
            <person name="Nagy L.G."/>
            <person name="Martin F.M."/>
        </authorList>
    </citation>
    <scope>NUCLEOTIDE SEQUENCE</scope>
    <source>
        <strain evidence="2">BED1</strain>
    </source>
</reference>
<feature type="compositionally biased region" description="Basic residues" evidence="1">
    <location>
        <begin position="24"/>
        <end position="39"/>
    </location>
</feature>
<proteinExistence type="predicted"/>